<evidence type="ECO:0000313" key="2">
    <source>
        <dbReference type="EMBL" id="TGL65361.1"/>
    </source>
</evidence>
<dbReference type="PROSITE" id="PS51257">
    <property type="entry name" value="PROKAR_LIPOPROTEIN"/>
    <property type="match status" value="1"/>
</dbReference>
<protein>
    <submittedName>
        <fullName evidence="2">SH3 domain-containing protein</fullName>
    </submittedName>
</protein>
<reference evidence="2" key="1">
    <citation type="journal article" date="2019" name="PLoS Negl. Trop. Dis.">
        <title>Revisiting the worldwide diversity of Leptospira species in the environment.</title>
        <authorList>
            <person name="Vincent A.T."/>
            <person name="Schiettekatte O."/>
            <person name="Bourhy P."/>
            <person name="Veyrier F.J."/>
            <person name="Picardeau M."/>
        </authorList>
    </citation>
    <scope>NUCLEOTIDE SEQUENCE [LARGE SCALE GENOMIC DNA]</scope>
    <source>
        <strain evidence="2">201702451</strain>
    </source>
</reference>
<dbReference type="RefSeq" id="WP_135643197.1">
    <property type="nucleotide sequence ID" value="NZ_RQGH01000026.1"/>
</dbReference>
<accession>A0A4Z1A5Z2</accession>
<dbReference type="InterPro" id="IPR003646">
    <property type="entry name" value="SH3-like_bac-type"/>
</dbReference>
<name>A0A4Z1A5Z2_9LEPT</name>
<sequence>MVQSKGIFHFFICAAFVACNSSKNIYINGSKATLHERPNEKSKIIRKLTGNTKALILEEVTNDNSDFRHWFKVRLQNRLEGYVYSDFSYFESQNPFTNSLSLPKLKFELHDGKLKILEKNTSKLLDTIDVGNRFNKVFKTKQIRQFLLIVIGYENEREDEYEGVVYDLKKNRVIVRNLSKQILMHICYFESVSPDDQFLVFDSGTSSIRDKFVYDISTSKFHLFESMSLELKWIAPKTFIYYDRMQENETNLPIRKGDYVLEEKRIWRNGTIYRTNTTRYTYQD</sequence>
<organism evidence="2 3">
    <name type="scientific">Leptospira jelokensis</name>
    <dbReference type="NCBI Taxonomy" id="2484931"/>
    <lineage>
        <taxon>Bacteria</taxon>
        <taxon>Pseudomonadati</taxon>
        <taxon>Spirochaetota</taxon>
        <taxon>Spirochaetia</taxon>
        <taxon>Leptospirales</taxon>
        <taxon>Leptospiraceae</taxon>
        <taxon>Leptospira</taxon>
    </lineage>
</organism>
<dbReference type="Proteomes" id="UP000297567">
    <property type="component" value="Unassembled WGS sequence"/>
</dbReference>
<dbReference type="EMBL" id="RQGH01000026">
    <property type="protein sequence ID" value="TGL65361.1"/>
    <property type="molecule type" value="Genomic_DNA"/>
</dbReference>
<evidence type="ECO:0000313" key="3">
    <source>
        <dbReference type="Proteomes" id="UP000297567"/>
    </source>
</evidence>
<proteinExistence type="predicted"/>
<comment type="caution">
    <text evidence="2">The sequence shown here is derived from an EMBL/GenBank/DDBJ whole genome shotgun (WGS) entry which is preliminary data.</text>
</comment>
<dbReference type="AlphaFoldDB" id="A0A4Z1A5Z2"/>
<feature type="domain" description="SH3b" evidence="1">
    <location>
        <begin position="32"/>
        <end position="87"/>
    </location>
</feature>
<evidence type="ECO:0000259" key="1">
    <source>
        <dbReference type="Pfam" id="PF08239"/>
    </source>
</evidence>
<dbReference type="Gene3D" id="2.30.30.40">
    <property type="entry name" value="SH3 Domains"/>
    <property type="match status" value="1"/>
</dbReference>
<dbReference type="Pfam" id="PF08239">
    <property type="entry name" value="SH3_3"/>
    <property type="match status" value="1"/>
</dbReference>
<gene>
    <name evidence="2" type="ORF">EHQ62_12355</name>
</gene>
<keyword evidence="3" id="KW-1185">Reference proteome</keyword>